<reference evidence="1 2" key="1">
    <citation type="submission" date="2018-12" db="EMBL/GenBank/DDBJ databases">
        <title>Corynebacterium sanguinis sp. nov., a clinically-associated and environmental corynebacterium.</title>
        <authorList>
            <person name="Gonzales-Siles L."/>
            <person name="Jaen-Luchoro D."/>
            <person name="Cardew S."/>
            <person name="Inganas E."/>
            <person name="Ohlen M."/>
            <person name="Jensie-Markopolous S."/>
            <person name="Pinyeiro-Iglesias B."/>
            <person name="Molin K."/>
            <person name="Skovbjerg S."/>
            <person name="Svensson-Stadler L."/>
            <person name="Funke G."/>
            <person name="Moore E.R.B."/>
        </authorList>
    </citation>
    <scope>NUCLEOTIDE SEQUENCE [LARGE SCALE GENOMIC DNA]</scope>
    <source>
        <strain evidence="1 2">58734</strain>
    </source>
</reference>
<dbReference type="RefSeq" id="WP_136648875.1">
    <property type="nucleotide sequence ID" value="NZ_JALXLI010000012.1"/>
</dbReference>
<dbReference type="EMBL" id="RXIR01000011">
    <property type="protein sequence ID" value="TVS28570.1"/>
    <property type="molecule type" value="Genomic_DNA"/>
</dbReference>
<dbReference type="NCBIfam" id="NF047743">
    <property type="entry name" value="CG0192_fam"/>
    <property type="match status" value="1"/>
</dbReference>
<evidence type="ECO:0000313" key="2">
    <source>
        <dbReference type="Proteomes" id="UP000336646"/>
    </source>
</evidence>
<comment type="caution">
    <text evidence="1">The sequence shown here is derived from an EMBL/GenBank/DDBJ whole genome shotgun (WGS) entry which is preliminary data.</text>
</comment>
<sequence>MAEAKIYDAELNPSKDEIAQKYSLIAKQLGSYRAVDSDGKVGIEILVGEDSEGNLTQLGLSYREAGEALDDELTPMTHSELGERSVAQLTADPVAVREIISLILTGGHGADFSTGEPVFDVYGTGTNPDAKVTSIDVQEHNTYTSLGEVEVDGEEKKFQLRIQKRVVPQQRAAEDELALVKEGDITLIRLELWR</sequence>
<dbReference type="OrthoDB" id="3787729at2"/>
<dbReference type="AlphaFoldDB" id="A0A6C1TXZ3"/>
<protein>
    <submittedName>
        <fullName evidence="1">Uncharacterized protein</fullName>
    </submittedName>
</protein>
<dbReference type="Proteomes" id="UP000336646">
    <property type="component" value="Unassembled WGS sequence"/>
</dbReference>
<gene>
    <name evidence="1" type="ORF">EKI59_06260</name>
</gene>
<evidence type="ECO:0000313" key="1">
    <source>
        <dbReference type="EMBL" id="TVS28570.1"/>
    </source>
</evidence>
<proteinExistence type="predicted"/>
<organism evidence="1 2">
    <name type="scientific">Corynebacterium sanguinis</name>
    <dbReference type="NCBI Taxonomy" id="2594913"/>
    <lineage>
        <taxon>Bacteria</taxon>
        <taxon>Bacillati</taxon>
        <taxon>Actinomycetota</taxon>
        <taxon>Actinomycetes</taxon>
        <taxon>Mycobacteriales</taxon>
        <taxon>Corynebacteriaceae</taxon>
        <taxon>Corynebacterium</taxon>
    </lineage>
</organism>
<name>A0A6C1TXZ3_9CORY</name>
<accession>A0A6C1TXZ3</accession>